<evidence type="ECO:0000313" key="1">
    <source>
        <dbReference type="Proteomes" id="UP000694925"/>
    </source>
</evidence>
<reference evidence="2" key="1">
    <citation type="submission" date="2025-08" db="UniProtKB">
        <authorList>
            <consortium name="RefSeq"/>
        </authorList>
    </citation>
    <scope>IDENTIFICATION</scope>
    <source>
        <tissue evidence="2">Whole body</tissue>
    </source>
</reference>
<dbReference type="AlphaFoldDB" id="A0AAJ7S2H3"/>
<gene>
    <name evidence="2" type="primary">LOC108625502</name>
</gene>
<dbReference type="RefSeq" id="XP_026670126.1">
    <property type="nucleotide sequence ID" value="XM_026814325.1"/>
</dbReference>
<protein>
    <submittedName>
        <fullName evidence="2">Proline-rich protein 2-like</fullName>
    </submittedName>
</protein>
<name>A0AAJ7S2H3_9HYME</name>
<sequence>MANMNMNMHMHMQMPADEMDDKMSMKRESYFNPCPPSHSHSISYAPPPQIYVKPIEPMVHVQKPMITYVKQAPQPVIVKPIAQPKVVYPVYQKPMISYAPIYQKPVYHQPIYQKPVYPEPMYQKLMYQPPKVILKKVEAPQITQVVHKPQISYPVHQPKVVQVEAPQVNYVKLPQPMVHAPIYQSQIKPWCA</sequence>
<accession>A0AAJ7S2H3</accession>
<proteinExistence type="predicted"/>
<evidence type="ECO:0000313" key="2">
    <source>
        <dbReference type="RefSeq" id="XP_026670126.1"/>
    </source>
</evidence>
<dbReference type="Proteomes" id="UP000694925">
    <property type="component" value="Unplaced"/>
</dbReference>
<dbReference type="KEGG" id="ccal:108625502"/>
<dbReference type="GeneID" id="108625502"/>
<organism evidence="1 2">
    <name type="scientific">Ceratina calcarata</name>
    <dbReference type="NCBI Taxonomy" id="156304"/>
    <lineage>
        <taxon>Eukaryota</taxon>
        <taxon>Metazoa</taxon>
        <taxon>Ecdysozoa</taxon>
        <taxon>Arthropoda</taxon>
        <taxon>Hexapoda</taxon>
        <taxon>Insecta</taxon>
        <taxon>Pterygota</taxon>
        <taxon>Neoptera</taxon>
        <taxon>Endopterygota</taxon>
        <taxon>Hymenoptera</taxon>
        <taxon>Apocrita</taxon>
        <taxon>Aculeata</taxon>
        <taxon>Apoidea</taxon>
        <taxon>Anthophila</taxon>
        <taxon>Apidae</taxon>
        <taxon>Ceratina</taxon>
        <taxon>Zadontomerus</taxon>
    </lineage>
</organism>
<keyword evidence="1" id="KW-1185">Reference proteome</keyword>